<accession>A0A8F6TW59</accession>
<protein>
    <submittedName>
        <fullName evidence="2">Uncharacterized protein</fullName>
    </submittedName>
</protein>
<keyword evidence="1" id="KW-0472">Membrane</keyword>
<proteinExistence type="predicted"/>
<evidence type="ECO:0000256" key="1">
    <source>
        <dbReference type="SAM" id="Phobius"/>
    </source>
</evidence>
<dbReference type="KEGG" id="gce:KYE46_12955"/>
<gene>
    <name evidence="2" type="ORF">KYE46_12955</name>
</gene>
<dbReference type="EMBL" id="CP079194">
    <property type="protein sequence ID" value="QXT38837.1"/>
    <property type="molecule type" value="Genomic_DNA"/>
</dbReference>
<evidence type="ECO:0000313" key="3">
    <source>
        <dbReference type="Proteomes" id="UP000825009"/>
    </source>
</evidence>
<keyword evidence="1" id="KW-0812">Transmembrane</keyword>
<keyword evidence="1" id="KW-1133">Transmembrane helix</keyword>
<sequence length="47" mass="5468">MTNTLAIWIVIVIAAFIAVDAVMLDYTMSLFLARKFADLLNWMAFWR</sequence>
<organism evidence="2 3">
    <name type="scientific">Gymnodinialimonas ceratoperidinii</name>
    <dbReference type="NCBI Taxonomy" id="2856823"/>
    <lineage>
        <taxon>Bacteria</taxon>
        <taxon>Pseudomonadati</taxon>
        <taxon>Pseudomonadota</taxon>
        <taxon>Alphaproteobacteria</taxon>
        <taxon>Rhodobacterales</taxon>
        <taxon>Paracoccaceae</taxon>
        <taxon>Gymnodinialimonas</taxon>
    </lineage>
</organism>
<evidence type="ECO:0000313" key="2">
    <source>
        <dbReference type="EMBL" id="QXT38837.1"/>
    </source>
</evidence>
<keyword evidence="3" id="KW-1185">Reference proteome</keyword>
<dbReference type="Proteomes" id="UP000825009">
    <property type="component" value="Chromosome"/>
</dbReference>
<dbReference type="AlphaFoldDB" id="A0A8F6TW59"/>
<name>A0A8F6TW59_9RHOB</name>
<feature type="transmembrane region" description="Helical" evidence="1">
    <location>
        <begin position="6"/>
        <end position="26"/>
    </location>
</feature>
<reference evidence="2 3" key="1">
    <citation type="submission" date="2021-07" db="EMBL/GenBank/DDBJ databases">
        <title>A novel Jannaschia species isolated from marine dinoflagellate Ceratoperidinium margalefii.</title>
        <authorList>
            <person name="Jiang Y."/>
            <person name="Li Z."/>
        </authorList>
    </citation>
    <scope>NUCLEOTIDE SEQUENCE [LARGE SCALE GENOMIC DNA]</scope>
    <source>
        <strain evidence="2 3">J12C1-MA-4</strain>
    </source>
</reference>
<dbReference type="RefSeq" id="WP_219001033.1">
    <property type="nucleotide sequence ID" value="NZ_CP079194.1"/>
</dbReference>